<dbReference type="EMBL" id="JAHBAY010000001">
    <property type="protein sequence ID" value="MBT0768023.1"/>
    <property type="molecule type" value="Genomic_DNA"/>
</dbReference>
<feature type="region of interest" description="Disordered" evidence="2">
    <location>
        <begin position="1"/>
        <end position="22"/>
    </location>
</feature>
<dbReference type="SUPFAM" id="SSF50156">
    <property type="entry name" value="PDZ domain-like"/>
    <property type="match status" value="1"/>
</dbReference>
<evidence type="ECO:0000313" key="5">
    <source>
        <dbReference type="EMBL" id="MBT0768023.1"/>
    </source>
</evidence>
<keyword evidence="1" id="KW-0720">Serine protease</keyword>
<dbReference type="Gene3D" id="3.30.230.10">
    <property type="match status" value="1"/>
</dbReference>
<keyword evidence="3" id="KW-1133">Transmembrane helix</keyword>
<dbReference type="RefSeq" id="WP_214154283.1">
    <property type="nucleotide sequence ID" value="NZ_JAHBAY010000001.1"/>
</dbReference>
<protein>
    <recommendedName>
        <fullName evidence="1">endopeptidase La</fullName>
        <ecNumber evidence="1">3.4.21.53</ecNumber>
    </recommendedName>
</protein>
<keyword evidence="1" id="KW-0378">Hydrolase</keyword>
<dbReference type="PANTHER" id="PTHR10046">
    <property type="entry name" value="ATP DEPENDENT LON PROTEASE FAMILY MEMBER"/>
    <property type="match status" value="1"/>
</dbReference>
<feature type="active site" evidence="1">
    <location>
        <position position="312"/>
    </location>
</feature>
<dbReference type="InterPro" id="IPR001478">
    <property type="entry name" value="PDZ"/>
</dbReference>
<evidence type="ECO:0000256" key="3">
    <source>
        <dbReference type="SAM" id="Phobius"/>
    </source>
</evidence>
<dbReference type="EC" id="3.4.21.53" evidence="1"/>
<comment type="caution">
    <text evidence="5">The sequence shown here is derived from an EMBL/GenBank/DDBJ whole genome shotgun (WGS) entry which is preliminary data.</text>
</comment>
<sequence length="372" mass="38606">MSDQPDSGNPVNSPDDRWVPPRSGLIDPRTGVMLIACLFAVILSAVVVLLPVKYAIMQPGPVLNTLGEVDGKPLISVSGHQTYETTGTLDLTTVSLLGGPDRKVTLLQVVDGWLRGSKAVVPEEQVFTPGETQEESDAENQAEMTSSQESATAAALWALDIDVPTTLTVAGTAEGSPAADVLEEKDVITAVNGTAIGDLADLRTTLAGLEAGAKITVTVQRDGKKRTLTTETMKNDAGDTVLGIYITPDFDFPFDVKIQIEDIGGPSAGMMFALGIIDTLTPGDLTGGKHIAGTGTIDADGTVGAIGGIRQKLVGARQAGADYFLAPADNCDEVAGHVPDGLQVIRVETLDQARTDVEAIADGTASGLKGCE</sequence>
<dbReference type="InterPro" id="IPR027065">
    <property type="entry name" value="Lon_Prtase"/>
</dbReference>
<dbReference type="Pfam" id="PF05362">
    <property type="entry name" value="Lon_C"/>
    <property type="match status" value="1"/>
</dbReference>
<keyword evidence="1" id="KW-0645">Protease</keyword>
<dbReference type="InterPro" id="IPR020568">
    <property type="entry name" value="Ribosomal_Su5_D2-typ_SF"/>
</dbReference>
<name>A0ABS5TB05_9ACTN</name>
<feature type="compositionally biased region" description="Polar residues" evidence="2">
    <location>
        <begin position="1"/>
        <end position="12"/>
    </location>
</feature>
<comment type="similarity">
    <text evidence="1">Belongs to the peptidase S16 family.</text>
</comment>
<dbReference type="Proteomes" id="UP001197247">
    <property type="component" value="Unassembled WGS sequence"/>
</dbReference>
<feature type="transmembrane region" description="Helical" evidence="3">
    <location>
        <begin position="31"/>
        <end position="52"/>
    </location>
</feature>
<dbReference type="InterPro" id="IPR008269">
    <property type="entry name" value="Lon_proteolytic"/>
</dbReference>
<dbReference type="Pfam" id="PF13180">
    <property type="entry name" value="PDZ_2"/>
    <property type="match status" value="1"/>
</dbReference>
<keyword evidence="3" id="KW-0472">Membrane</keyword>
<reference evidence="5 6" key="1">
    <citation type="submission" date="2021-05" db="EMBL/GenBank/DDBJ databases">
        <title>Kineosporia and Streptomyces sp. nov. two new marine actinobacteria isolated from Coral.</title>
        <authorList>
            <person name="Buangrab K."/>
            <person name="Sutthacheep M."/>
            <person name="Yeemin T."/>
            <person name="Harunari E."/>
            <person name="Igarashi Y."/>
            <person name="Kanchanasin P."/>
            <person name="Tanasupawat S."/>
            <person name="Phongsopitanun W."/>
        </authorList>
    </citation>
    <scope>NUCLEOTIDE SEQUENCE [LARGE SCALE GENOMIC DNA]</scope>
    <source>
        <strain evidence="5 6">J2-2</strain>
    </source>
</reference>
<dbReference type="InterPro" id="IPR036034">
    <property type="entry name" value="PDZ_sf"/>
</dbReference>
<feature type="domain" description="Lon proteolytic" evidence="4">
    <location>
        <begin position="261"/>
        <end position="360"/>
    </location>
</feature>
<gene>
    <name evidence="5" type="ORF">KIH74_03750</name>
</gene>
<keyword evidence="6" id="KW-1185">Reference proteome</keyword>
<proteinExistence type="inferred from homology"/>
<dbReference type="SUPFAM" id="SSF54211">
    <property type="entry name" value="Ribosomal protein S5 domain 2-like"/>
    <property type="match status" value="1"/>
</dbReference>
<accession>A0ABS5TB05</accession>
<evidence type="ECO:0000256" key="1">
    <source>
        <dbReference type="PROSITE-ProRule" id="PRU01122"/>
    </source>
</evidence>
<dbReference type="SMART" id="SM00228">
    <property type="entry name" value="PDZ"/>
    <property type="match status" value="1"/>
</dbReference>
<comment type="catalytic activity">
    <reaction evidence="1">
        <text>Hydrolysis of proteins in presence of ATP.</text>
        <dbReference type="EC" id="3.4.21.53"/>
    </reaction>
</comment>
<organism evidence="5 6">
    <name type="scientific">Kineosporia corallincola</name>
    <dbReference type="NCBI Taxonomy" id="2835133"/>
    <lineage>
        <taxon>Bacteria</taxon>
        <taxon>Bacillati</taxon>
        <taxon>Actinomycetota</taxon>
        <taxon>Actinomycetes</taxon>
        <taxon>Kineosporiales</taxon>
        <taxon>Kineosporiaceae</taxon>
        <taxon>Kineosporia</taxon>
    </lineage>
</organism>
<dbReference type="PROSITE" id="PS51786">
    <property type="entry name" value="LON_PROTEOLYTIC"/>
    <property type="match status" value="1"/>
</dbReference>
<feature type="region of interest" description="Disordered" evidence="2">
    <location>
        <begin position="127"/>
        <end position="149"/>
    </location>
</feature>
<evidence type="ECO:0000313" key="6">
    <source>
        <dbReference type="Proteomes" id="UP001197247"/>
    </source>
</evidence>
<dbReference type="InterPro" id="IPR014721">
    <property type="entry name" value="Ribsml_uS5_D2-typ_fold_subgr"/>
</dbReference>
<feature type="active site" evidence="1">
    <location>
        <position position="267"/>
    </location>
</feature>
<evidence type="ECO:0000259" key="4">
    <source>
        <dbReference type="PROSITE" id="PS51786"/>
    </source>
</evidence>
<evidence type="ECO:0000256" key="2">
    <source>
        <dbReference type="SAM" id="MobiDB-lite"/>
    </source>
</evidence>
<keyword evidence="3" id="KW-0812">Transmembrane</keyword>